<protein>
    <submittedName>
        <fullName evidence="1">Uncharacterized protein</fullName>
    </submittedName>
</protein>
<name>A0A227JHS6_VIBPH</name>
<evidence type="ECO:0000313" key="1">
    <source>
        <dbReference type="EMBL" id="OXE34671.1"/>
    </source>
</evidence>
<proteinExistence type="predicted"/>
<dbReference type="STRING" id="670.ACZ92_16305"/>
<comment type="caution">
    <text evidence="1">The sequence shown here is derived from an EMBL/GenBank/DDBJ whole genome shotgun (WGS) entry which is preliminary data.</text>
</comment>
<reference evidence="1 2" key="1">
    <citation type="journal article" date="2017" name="Appl. Environ. Microbiol.">
        <title>Parallel evolution of two clades of a major Atlantic endemic Vibrio parahaemolyticus pathogen lineage by independent acquisition of related pathogenicity islands.</title>
        <authorList>
            <person name="Xu F."/>
            <person name="Gonzalez-Escalona N."/>
            <person name="Drees K.P."/>
            <person name="Sebra R.P."/>
            <person name="Cooper V.S."/>
            <person name="Jones S.H."/>
            <person name="Whistler C.A."/>
        </authorList>
    </citation>
    <scope>NUCLEOTIDE SEQUENCE [LARGE SCALE GENOMIC DNA]</scope>
    <source>
        <strain evidence="1 2">MAVP-3</strain>
    </source>
</reference>
<sequence>MTHKKLQSVHLSKMDLRMRYVVTLFLLLLPTASTLADDSETNPVAKKIKSTLQKKVDKQFDQYDGYCDLMIEMEHKGKVAIVKRVTGSGDTKVCRFARSNLKTGKRYRYKYPEKYIRIHITTGS</sequence>
<dbReference type="OMA" id="MIEMEHK"/>
<dbReference type="EMBL" id="NIXT01000023">
    <property type="protein sequence ID" value="OXE34671.1"/>
    <property type="molecule type" value="Genomic_DNA"/>
</dbReference>
<organism evidence="1 2">
    <name type="scientific">Vibrio parahaemolyticus</name>
    <dbReference type="NCBI Taxonomy" id="670"/>
    <lineage>
        <taxon>Bacteria</taxon>
        <taxon>Pseudomonadati</taxon>
        <taxon>Pseudomonadota</taxon>
        <taxon>Gammaproteobacteria</taxon>
        <taxon>Vibrionales</taxon>
        <taxon>Vibrionaceae</taxon>
        <taxon>Vibrio</taxon>
    </lineage>
</organism>
<accession>A0A227JHS6</accession>
<gene>
    <name evidence="1" type="ORF">CA163_01120</name>
</gene>
<dbReference type="Proteomes" id="UP000214596">
    <property type="component" value="Unassembled WGS sequence"/>
</dbReference>
<dbReference type="Gene3D" id="3.30.1150.10">
    <property type="match status" value="1"/>
</dbReference>
<dbReference type="AlphaFoldDB" id="A0A227JHS6"/>
<dbReference type="OrthoDB" id="5906338at2"/>
<evidence type="ECO:0000313" key="2">
    <source>
        <dbReference type="Proteomes" id="UP000214596"/>
    </source>
</evidence>